<dbReference type="AlphaFoldDB" id="A0A7X3LW61"/>
<gene>
    <name evidence="2" type="ORF">GR183_14750</name>
</gene>
<feature type="chain" id="PRO_5030759686" evidence="1">
    <location>
        <begin position="28"/>
        <end position="113"/>
    </location>
</feature>
<keyword evidence="3" id="KW-1185">Reference proteome</keyword>
<keyword evidence="1" id="KW-0732">Signal</keyword>
<evidence type="ECO:0000313" key="2">
    <source>
        <dbReference type="EMBL" id="MXN66171.1"/>
    </source>
</evidence>
<proteinExistence type="predicted"/>
<protein>
    <submittedName>
        <fullName evidence="2">Uncharacterized protein</fullName>
    </submittedName>
</protein>
<sequence length="113" mass="12809">MNKTITRIAFATLLIAGVTGSSLSASAMSPAGVPLAPAKATASETAEVIKVGGRHGHRHHRRHRGHRNWYYGGWGWDGHGYYGGHCRYYKVKRWSNYHGRHVWRSVKRCGRYY</sequence>
<organism evidence="2 3">
    <name type="scientific">Stappia sediminis</name>
    <dbReference type="NCBI Taxonomy" id="2692190"/>
    <lineage>
        <taxon>Bacteria</taxon>
        <taxon>Pseudomonadati</taxon>
        <taxon>Pseudomonadota</taxon>
        <taxon>Alphaproteobacteria</taxon>
        <taxon>Hyphomicrobiales</taxon>
        <taxon>Stappiaceae</taxon>
        <taxon>Stappia</taxon>
    </lineage>
</organism>
<reference evidence="2 3" key="1">
    <citation type="submission" date="2019-12" db="EMBL/GenBank/DDBJ databases">
        <authorList>
            <person name="Li M."/>
        </authorList>
    </citation>
    <scope>NUCLEOTIDE SEQUENCE [LARGE SCALE GENOMIC DNA]</scope>
    <source>
        <strain evidence="2 3">GBMRC 2046</strain>
    </source>
</reference>
<feature type="signal peptide" evidence="1">
    <location>
        <begin position="1"/>
        <end position="27"/>
    </location>
</feature>
<accession>A0A7X3LW61</accession>
<comment type="caution">
    <text evidence="2">The sequence shown here is derived from an EMBL/GenBank/DDBJ whole genome shotgun (WGS) entry which is preliminary data.</text>
</comment>
<dbReference type="Proteomes" id="UP000433101">
    <property type="component" value="Unassembled WGS sequence"/>
</dbReference>
<evidence type="ECO:0000256" key="1">
    <source>
        <dbReference type="SAM" id="SignalP"/>
    </source>
</evidence>
<dbReference type="EMBL" id="WUMV01000007">
    <property type="protein sequence ID" value="MXN66171.1"/>
    <property type="molecule type" value="Genomic_DNA"/>
</dbReference>
<dbReference type="RefSeq" id="WP_160776421.1">
    <property type="nucleotide sequence ID" value="NZ_WUMV01000007.1"/>
</dbReference>
<name>A0A7X3LW61_9HYPH</name>
<evidence type="ECO:0000313" key="3">
    <source>
        <dbReference type="Proteomes" id="UP000433101"/>
    </source>
</evidence>